<feature type="transmembrane region" description="Helical" evidence="2">
    <location>
        <begin position="559"/>
        <end position="582"/>
    </location>
</feature>
<dbReference type="Pfam" id="PF23357">
    <property type="entry name" value="DUF7088"/>
    <property type="match status" value="1"/>
</dbReference>
<evidence type="ECO:0000256" key="2">
    <source>
        <dbReference type="SAM" id="Phobius"/>
    </source>
</evidence>
<evidence type="ECO:0000313" key="6">
    <source>
        <dbReference type="Proteomes" id="UP001204953"/>
    </source>
</evidence>
<accession>A0AAE3GW56</accession>
<dbReference type="SUPFAM" id="SSF52317">
    <property type="entry name" value="Class I glutamine amidotransferase-like"/>
    <property type="match status" value="1"/>
</dbReference>
<feature type="transmembrane region" description="Helical" evidence="2">
    <location>
        <begin position="78"/>
        <end position="99"/>
    </location>
</feature>
<organism evidence="5 6">
    <name type="scientific">Limnofasciculus baicalensis BBK-W-15</name>
    <dbReference type="NCBI Taxonomy" id="2699891"/>
    <lineage>
        <taxon>Bacteria</taxon>
        <taxon>Bacillati</taxon>
        <taxon>Cyanobacteriota</taxon>
        <taxon>Cyanophyceae</taxon>
        <taxon>Coleofasciculales</taxon>
        <taxon>Coleofasciculaceae</taxon>
        <taxon>Limnofasciculus</taxon>
        <taxon>Limnofasciculus baicalensis</taxon>
    </lineage>
</organism>
<keyword evidence="6" id="KW-1185">Reference proteome</keyword>
<feature type="compositionally biased region" description="Low complexity" evidence="1">
    <location>
        <begin position="453"/>
        <end position="475"/>
    </location>
</feature>
<dbReference type="PANTHER" id="PTHR12969:SF7">
    <property type="entry name" value="INTRAFLAGELLAR TRANSPORT PROTEIN 52 HOMOLOG"/>
    <property type="match status" value="1"/>
</dbReference>
<evidence type="ECO:0000313" key="5">
    <source>
        <dbReference type="EMBL" id="MCP2731801.1"/>
    </source>
</evidence>
<dbReference type="Proteomes" id="UP001204953">
    <property type="component" value="Unassembled WGS sequence"/>
</dbReference>
<dbReference type="InterPro" id="IPR019196">
    <property type="entry name" value="ABC_transp_unknown"/>
</dbReference>
<name>A0AAE3GW56_9CYAN</name>
<dbReference type="InterPro" id="IPR055396">
    <property type="entry name" value="DUF7088"/>
</dbReference>
<dbReference type="Pfam" id="PF09822">
    <property type="entry name" value="ABC_transp_aux"/>
    <property type="match status" value="1"/>
</dbReference>
<dbReference type="EMBL" id="JAMZMM010000402">
    <property type="protein sequence ID" value="MCP2731801.1"/>
    <property type="molecule type" value="Genomic_DNA"/>
</dbReference>
<evidence type="ECO:0000259" key="3">
    <source>
        <dbReference type="Pfam" id="PF09822"/>
    </source>
</evidence>
<evidence type="ECO:0000259" key="4">
    <source>
        <dbReference type="Pfam" id="PF23357"/>
    </source>
</evidence>
<dbReference type="InterPro" id="IPR039975">
    <property type="entry name" value="IFT52"/>
</dbReference>
<dbReference type="PANTHER" id="PTHR12969">
    <property type="entry name" value="NGD5/OSM-6/IFT52"/>
    <property type="match status" value="1"/>
</dbReference>
<reference evidence="5" key="1">
    <citation type="submission" date="2022-06" db="EMBL/GenBank/DDBJ databases">
        <title>New cyanobacteria of genus Symplocastrum in benthos of Lake Baikal.</title>
        <authorList>
            <person name="Sorokovikova E."/>
            <person name="Tikhonova I."/>
            <person name="Krasnopeev A."/>
            <person name="Evseev P."/>
            <person name="Gladkikh A."/>
            <person name="Belykh O."/>
        </authorList>
    </citation>
    <scope>NUCLEOTIDE SEQUENCE</scope>
    <source>
        <strain evidence="5">BBK-W-15</strain>
    </source>
</reference>
<dbReference type="InterPro" id="IPR029062">
    <property type="entry name" value="Class_I_gatase-like"/>
</dbReference>
<protein>
    <submittedName>
        <fullName evidence="5">Gldg family protein</fullName>
    </submittedName>
</protein>
<evidence type="ECO:0000256" key="1">
    <source>
        <dbReference type="SAM" id="MobiDB-lite"/>
    </source>
</evidence>
<keyword evidence="2" id="KW-0812">Transmembrane</keyword>
<feature type="transmembrane region" description="Helical" evidence="2">
    <location>
        <begin position="12"/>
        <end position="32"/>
    </location>
</feature>
<feature type="region of interest" description="Disordered" evidence="1">
    <location>
        <begin position="386"/>
        <end position="411"/>
    </location>
</feature>
<feature type="domain" description="DUF7088" evidence="4">
    <location>
        <begin position="105"/>
        <end position="170"/>
    </location>
</feature>
<feature type="domain" description="ABC-type uncharacterised transport system" evidence="3">
    <location>
        <begin position="216"/>
        <end position="420"/>
    </location>
</feature>
<dbReference type="RefSeq" id="WP_254014535.1">
    <property type="nucleotide sequence ID" value="NZ_JAMZMM010000402.1"/>
</dbReference>
<comment type="caution">
    <text evidence="5">The sequence shown here is derived from an EMBL/GenBank/DDBJ whole genome shotgun (WGS) entry which is preliminary data.</text>
</comment>
<gene>
    <name evidence="5" type="ORF">NJ959_25550</name>
</gene>
<feature type="transmembrane region" description="Helical" evidence="2">
    <location>
        <begin position="38"/>
        <end position="57"/>
    </location>
</feature>
<keyword evidence="2" id="KW-0472">Membrane</keyword>
<sequence length="584" mass="64227">MVKIIKRKIYLKYLFWFGPILSIMGFTAQAVSGEWSPISLGLLTAGLVIIGLWLLFLDKLAPGFWGRRSTQVGTNAAVATLAMVVILGLINFLGVRYSMRLDLTENQLFTLSPQSQAVVKELEQPVKLWVFDPIPNPVDREILDNYRRYGAKFEFEFVNPQIKRSIAEKFKVNAVGEVYLEYGSERKLVQRVNPNERLQEITITNAIESITSNRKDVVYFLQGHGERPLEEAEGGLSQAVKTLTDKNFTPQPLNLAQRSEVPQDASAVVIAGPKRALFEPEVAALSKYLANGGSLLVMVDPDTNPGMDSLLTDWGVTLDTRIVIDASDQRPTELGPAIALVTSYGDHPITKSFGNGYSFYPLARPIETKVILGIQETPLVMTNNQSWAENNPEDQPLEFNEEKGDRPGPLVLGVALNRKAGYQVNSNNAKPTPTPTLSVSPAPTTSPTPSVSPSPTISPTLSVSPSPTLEASPTPTTTPTPSPTNTDKIDNNKTKSEARLVVYGNSNFASDGVFDQQLNSDVFLNSVSWLSKRDDKTLSIRPKEQKNRRIEITSIQAGLLGWSALAIMPLFGFGAAGVMWWIRR</sequence>
<feature type="region of interest" description="Disordered" evidence="1">
    <location>
        <begin position="423"/>
        <end position="493"/>
    </location>
</feature>
<proteinExistence type="predicted"/>
<keyword evidence="2" id="KW-1133">Transmembrane helix</keyword>
<dbReference type="AlphaFoldDB" id="A0AAE3GW56"/>